<dbReference type="PANTHER" id="PTHR19367:SF18">
    <property type="entry name" value="T CELL RECEPTOR ALPHA VARIABLE 16"/>
    <property type="match status" value="1"/>
</dbReference>
<name>H3B1Q6_LATCH</name>
<keyword evidence="4" id="KW-0393">Immunoglobulin domain</keyword>
<dbReference type="SUPFAM" id="SSF48726">
    <property type="entry name" value="Immunoglobulin"/>
    <property type="match status" value="1"/>
</dbReference>
<dbReference type="InterPro" id="IPR051287">
    <property type="entry name" value="TCR_variable_region"/>
</dbReference>
<dbReference type="OMA" id="YCALRVT"/>
<reference evidence="8" key="1">
    <citation type="submission" date="2011-08" db="EMBL/GenBank/DDBJ databases">
        <title>The draft genome of Latimeria chalumnae.</title>
        <authorList>
            <person name="Di Palma F."/>
            <person name="Alfoldi J."/>
            <person name="Johnson J."/>
            <person name="Berlin A."/>
            <person name="Gnerre S."/>
            <person name="Jaffe D."/>
            <person name="MacCallum I."/>
            <person name="Young S."/>
            <person name="Walker B.J."/>
            <person name="Lander E."/>
            <person name="Lindblad-Toh K."/>
        </authorList>
    </citation>
    <scope>NUCLEOTIDE SEQUENCE [LARGE SCALE GENOMIC DNA]</scope>
    <source>
        <strain evidence="8">Wild caught</strain>
    </source>
</reference>
<evidence type="ECO:0000259" key="6">
    <source>
        <dbReference type="PROSITE" id="PS50835"/>
    </source>
</evidence>
<dbReference type="STRING" id="7897.ENSLACP00000015827"/>
<keyword evidence="8" id="KW-1185">Reference proteome</keyword>
<proteinExistence type="predicted"/>
<dbReference type="GeneTree" id="ENSGT00830000128446"/>
<dbReference type="InterPro" id="IPR013106">
    <property type="entry name" value="Ig_V-set"/>
</dbReference>
<keyword evidence="2" id="KW-1064">Adaptive immunity</keyword>
<evidence type="ECO:0000313" key="8">
    <source>
        <dbReference type="Proteomes" id="UP000008672"/>
    </source>
</evidence>
<dbReference type="InterPro" id="IPR036179">
    <property type="entry name" value="Ig-like_dom_sf"/>
</dbReference>
<dbReference type="AlphaFoldDB" id="H3B1Q6"/>
<keyword evidence="5" id="KW-0391">Immunity</keyword>
<dbReference type="FunFam" id="2.60.40.10:FF:002173">
    <property type="entry name" value="TRADV8 protein"/>
    <property type="match status" value="1"/>
</dbReference>
<dbReference type="HOGENOM" id="CLU_077975_8_1_1"/>
<evidence type="ECO:0000256" key="1">
    <source>
        <dbReference type="ARBA" id="ARBA00022729"/>
    </source>
</evidence>
<evidence type="ECO:0000313" key="7">
    <source>
        <dbReference type="Ensembl" id="ENSLACP00000015827.1"/>
    </source>
</evidence>
<dbReference type="Proteomes" id="UP000008672">
    <property type="component" value="Unassembled WGS sequence"/>
</dbReference>
<keyword evidence="1" id="KW-0732">Signal</keyword>
<keyword evidence="3" id="KW-0675">Receptor</keyword>
<reference evidence="7" key="2">
    <citation type="submission" date="2025-08" db="UniProtKB">
        <authorList>
            <consortium name="Ensembl"/>
        </authorList>
    </citation>
    <scope>IDENTIFICATION</scope>
</reference>
<dbReference type="Pfam" id="PF07686">
    <property type="entry name" value="V-set"/>
    <property type="match status" value="1"/>
</dbReference>
<evidence type="ECO:0000256" key="3">
    <source>
        <dbReference type="ARBA" id="ARBA00023170"/>
    </source>
</evidence>
<dbReference type="PROSITE" id="PS50835">
    <property type="entry name" value="IG_LIKE"/>
    <property type="match status" value="1"/>
</dbReference>
<sequence length="120" mass="13734">QFFFSCLFPIIYRLLPKRVILGDSIQPQELVVPSNEGETVTLTCTYSTSYTGIYLYWYRKYPNRAPEFILLRGAKSYTGTRTADFAKQRFDSKTSSSSTRLTVKNLELGDAALYYCALLL</sequence>
<protein>
    <recommendedName>
        <fullName evidence="6">Ig-like domain-containing protein</fullName>
    </recommendedName>
</protein>
<organism evidence="7 8">
    <name type="scientific">Latimeria chalumnae</name>
    <name type="common">Coelacanth</name>
    <dbReference type="NCBI Taxonomy" id="7897"/>
    <lineage>
        <taxon>Eukaryota</taxon>
        <taxon>Metazoa</taxon>
        <taxon>Chordata</taxon>
        <taxon>Craniata</taxon>
        <taxon>Vertebrata</taxon>
        <taxon>Euteleostomi</taxon>
        <taxon>Coelacanthiformes</taxon>
        <taxon>Coelacanthidae</taxon>
        <taxon>Latimeria</taxon>
    </lineage>
</organism>
<dbReference type="InterPro" id="IPR007110">
    <property type="entry name" value="Ig-like_dom"/>
</dbReference>
<dbReference type="Gene3D" id="2.60.40.10">
    <property type="entry name" value="Immunoglobulins"/>
    <property type="match status" value="1"/>
</dbReference>
<dbReference type="PANTHER" id="PTHR19367">
    <property type="entry name" value="T-CELL RECEPTOR ALPHA CHAIN V REGION"/>
    <property type="match status" value="1"/>
</dbReference>
<dbReference type="FunCoup" id="H3B1Q6">
    <property type="interactions" value="101"/>
</dbReference>
<dbReference type="InterPro" id="IPR013783">
    <property type="entry name" value="Ig-like_fold"/>
</dbReference>
<evidence type="ECO:0000256" key="2">
    <source>
        <dbReference type="ARBA" id="ARBA00023130"/>
    </source>
</evidence>
<dbReference type="InParanoid" id="H3B1Q6"/>
<accession>H3B1Q6</accession>
<evidence type="ECO:0000256" key="5">
    <source>
        <dbReference type="ARBA" id="ARBA00043266"/>
    </source>
</evidence>
<reference evidence="7" key="3">
    <citation type="submission" date="2025-09" db="UniProtKB">
        <authorList>
            <consortium name="Ensembl"/>
        </authorList>
    </citation>
    <scope>IDENTIFICATION</scope>
</reference>
<dbReference type="SMART" id="SM00406">
    <property type="entry name" value="IGv"/>
    <property type="match status" value="1"/>
</dbReference>
<dbReference type="GO" id="GO:0002250">
    <property type="term" value="P:adaptive immune response"/>
    <property type="evidence" value="ECO:0007669"/>
    <property type="project" value="UniProtKB-KW"/>
</dbReference>
<evidence type="ECO:0000256" key="4">
    <source>
        <dbReference type="ARBA" id="ARBA00023319"/>
    </source>
</evidence>
<dbReference type="GO" id="GO:0042101">
    <property type="term" value="C:T cell receptor complex"/>
    <property type="evidence" value="ECO:0007669"/>
    <property type="project" value="UniProtKB-KW"/>
</dbReference>
<keyword evidence="5" id="KW-1279">T cell receptor</keyword>
<dbReference type="eggNOG" id="ENOG502S9ER">
    <property type="taxonomic scope" value="Eukaryota"/>
</dbReference>
<feature type="domain" description="Ig-like" evidence="6">
    <location>
        <begin position="27"/>
        <end position="120"/>
    </location>
</feature>
<dbReference type="EMBL" id="AFYH01079901">
    <property type="status" value="NOT_ANNOTATED_CDS"/>
    <property type="molecule type" value="Genomic_DNA"/>
</dbReference>
<dbReference type="Ensembl" id="ENSLACT00000015937.1">
    <property type="protein sequence ID" value="ENSLACP00000015827.1"/>
    <property type="gene ID" value="ENSLACG00000013937.1"/>
</dbReference>